<comment type="caution">
    <text evidence="1">The sequence shown here is derived from an EMBL/GenBank/DDBJ whole genome shotgun (WGS) entry which is preliminary data.</text>
</comment>
<proteinExistence type="predicted"/>
<name>A0ACC0LH47_RHOML</name>
<evidence type="ECO:0000313" key="2">
    <source>
        <dbReference type="Proteomes" id="UP001062846"/>
    </source>
</evidence>
<organism evidence="1 2">
    <name type="scientific">Rhododendron molle</name>
    <name type="common">Chinese azalea</name>
    <name type="synonym">Azalea mollis</name>
    <dbReference type="NCBI Taxonomy" id="49168"/>
    <lineage>
        <taxon>Eukaryota</taxon>
        <taxon>Viridiplantae</taxon>
        <taxon>Streptophyta</taxon>
        <taxon>Embryophyta</taxon>
        <taxon>Tracheophyta</taxon>
        <taxon>Spermatophyta</taxon>
        <taxon>Magnoliopsida</taxon>
        <taxon>eudicotyledons</taxon>
        <taxon>Gunneridae</taxon>
        <taxon>Pentapetalae</taxon>
        <taxon>asterids</taxon>
        <taxon>Ericales</taxon>
        <taxon>Ericaceae</taxon>
        <taxon>Ericoideae</taxon>
        <taxon>Rhodoreae</taxon>
        <taxon>Rhododendron</taxon>
    </lineage>
</organism>
<accession>A0ACC0LH47</accession>
<dbReference type="Proteomes" id="UP001062846">
    <property type="component" value="Chromosome 12"/>
</dbReference>
<dbReference type="EMBL" id="CM046399">
    <property type="protein sequence ID" value="KAI8527945.1"/>
    <property type="molecule type" value="Genomic_DNA"/>
</dbReference>
<sequence length="85" mass="9550">MVSMTSLCGEVYTISTNKREGNVHSLLRRVNKIALPSHSLPLLTDQHQKDLTPPGFIDLNLSLYLPHTDHTHAPTKSTFNLSDQR</sequence>
<protein>
    <submittedName>
        <fullName evidence="1">Uncharacterized protein</fullName>
    </submittedName>
</protein>
<reference evidence="1" key="1">
    <citation type="submission" date="2022-02" db="EMBL/GenBank/DDBJ databases">
        <title>Plant Genome Project.</title>
        <authorList>
            <person name="Zhang R.-G."/>
        </authorList>
    </citation>
    <scope>NUCLEOTIDE SEQUENCE</scope>
    <source>
        <strain evidence="1">AT1</strain>
    </source>
</reference>
<keyword evidence="2" id="KW-1185">Reference proteome</keyword>
<evidence type="ECO:0000313" key="1">
    <source>
        <dbReference type="EMBL" id="KAI8527945.1"/>
    </source>
</evidence>
<gene>
    <name evidence="1" type="ORF">RHMOL_Rhmol12G0113400</name>
</gene>